<dbReference type="GO" id="GO:0005886">
    <property type="term" value="C:plasma membrane"/>
    <property type="evidence" value="ECO:0007669"/>
    <property type="project" value="UniProtKB-SubCell"/>
</dbReference>
<dbReference type="SUPFAM" id="SSF143865">
    <property type="entry name" value="CorA soluble domain-like"/>
    <property type="match status" value="1"/>
</dbReference>
<feature type="transmembrane region" description="Helical" evidence="8">
    <location>
        <begin position="274"/>
        <end position="294"/>
    </location>
</feature>
<dbReference type="InterPro" id="IPR045861">
    <property type="entry name" value="CorA_cytoplasmic_dom"/>
</dbReference>
<evidence type="ECO:0000256" key="5">
    <source>
        <dbReference type="ARBA" id="ARBA00022692"/>
    </source>
</evidence>
<comment type="similarity">
    <text evidence="2">Belongs to the CorA metal ion transporter (MIT) (TC 1.A.35) family.</text>
</comment>
<dbReference type="GO" id="GO:0050897">
    <property type="term" value="F:cobalt ion binding"/>
    <property type="evidence" value="ECO:0007669"/>
    <property type="project" value="TreeGrafter"/>
</dbReference>
<evidence type="ECO:0000256" key="3">
    <source>
        <dbReference type="ARBA" id="ARBA00022448"/>
    </source>
</evidence>
<dbReference type="CDD" id="cd12822">
    <property type="entry name" value="TmCorA-like"/>
    <property type="match status" value="1"/>
</dbReference>
<protein>
    <recommendedName>
        <fullName evidence="11">Magnesium transporter</fullName>
    </recommendedName>
</protein>
<evidence type="ECO:0000256" key="4">
    <source>
        <dbReference type="ARBA" id="ARBA00022475"/>
    </source>
</evidence>
<comment type="subcellular location">
    <subcellularLocation>
        <location evidence="1">Cell membrane</location>
        <topology evidence="1">Multi-pass membrane protein</topology>
    </subcellularLocation>
</comment>
<keyword evidence="4" id="KW-1003">Cell membrane</keyword>
<proteinExistence type="inferred from homology"/>
<dbReference type="PANTHER" id="PTHR46494:SF1">
    <property type="entry name" value="CORA FAMILY METAL ION TRANSPORTER (EUROFUNG)"/>
    <property type="match status" value="1"/>
</dbReference>
<evidence type="ECO:0000256" key="1">
    <source>
        <dbReference type="ARBA" id="ARBA00004651"/>
    </source>
</evidence>
<dbReference type="InterPro" id="IPR045863">
    <property type="entry name" value="CorA_TM1_TM2"/>
</dbReference>
<evidence type="ECO:0000256" key="8">
    <source>
        <dbReference type="SAM" id="Phobius"/>
    </source>
</evidence>
<dbReference type="Gene3D" id="3.30.460.20">
    <property type="entry name" value="CorA soluble domain-like"/>
    <property type="match status" value="1"/>
</dbReference>
<dbReference type="GO" id="GO:0015095">
    <property type="term" value="F:magnesium ion transmembrane transporter activity"/>
    <property type="evidence" value="ECO:0007669"/>
    <property type="project" value="TreeGrafter"/>
</dbReference>
<sequence>MQKIKTENLLWLDIKNPSEQDVEYLKEKFGLHNLILNELIPPSQRSKVELFDSQLYLVLYFPVFNKETRQTKPCELDIIIDQQKNIIITSHYKTILPLKAIYDQCNLYQEAKEKYLNQGPAMLLYYIIENILNACLPKLDHISEKIEHIEDKIFQGHEKAMVAEISIVKRDILNMSKAIRPAKTIIQSLETIVPRFFGQQFKLYFQDLSGSYAQVRSVLDSHQKMIDSLHQTNESLLSNKISEIMQILTVISFITLPLIVISSFFNMNIDLNSIAFKIIAGFMLASIVITFVSAKKKKWL</sequence>
<organism evidence="9 10">
    <name type="scientific">Candidatus Portnoybacteria bacterium CG23_combo_of_CG06-09_8_20_14_all_37_13</name>
    <dbReference type="NCBI Taxonomy" id="1974819"/>
    <lineage>
        <taxon>Bacteria</taxon>
        <taxon>Candidatus Portnoyibacteriota</taxon>
    </lineage>
</organism>
<evidence type="ECO:0000313" key="10">
    <source>
        <dbReference type="Proteomes" id="UP000231480"/>
    </source>
</evidence>
<dbReference type="AlphaFoldDB" id="A0A2G9YCR7"/>
<evidence type="ECO:0000313" key="9">
    <source>
        <dbReference type="EMBL" id="PIP17028.1"/>
    </source>
</evidence>
<dbReference type="PANTHER" id="PTHR46494">
    <property type="entry name" value="CORA FAMILY METAL ION TRANSPORTER (EUROFUNG)"/>
    <property type="match status" value="1"/>
</dbReference>
<evidence type="ECO:0000256" key="6">
    <source>
        <dbReference type="ARBA" id="ARBA00022989"/>
    </source>
</evidence>
<dbReference type="InterPro" id="IPR002523">
    <property type="entry name" value="MgTranspt_CorA/ZnTranspt_ZntB"/>
</dbReference>
<comment type="caution">
    <text evidence="9">The sequence shown here is derived from an EMBL/GenBank/DDBJ whole genome shotgun (WGS) entry which is preliminary data.</text>
</comment>
<reference evidence="9 10" key="1">
    <citation type="submission" date="2017-09" db="EMBL/GenBank/DDBJ databases">
        <title>Depth-based differentiation of microbial function through sediment-hosted aquifers and enrichment of novel symbionts in the deep terrestrial subsurface.</title>
        <authorList>
            <person name="Probst A.J."/>
            <person name="Ladd B."/>
            <person name="Jarett J.K."/>
            <person name="Geller-Mcgrath D.E."/>
            <person name="Sieber C.M."/>
            <person name="Emerson J.B."/>
            <person name="Anantharaman K."/>
            <person name="Thomas B.C."/>
            <person name="Malmstrom R."/>
            <person name="Stieglmeier M."/>
            <person name="Klingl A."/>
            <person name="Woyke T."/>
            <person name="Ryan C.M."/>
            <person name="Banfield J.F."/>
        </authorList>
    </citation>
    <scope>NUCLEOTIDE SEQUENCE [LARGE SCALE GENOMIC DNA]</scope>
    <source>
        <strain evidence="9">CG23_combo_of_CG06-09_8_20_14_all_37_13</strain>
    </source>
</reference>
<evidence type="ECO:0000256" key="2">
    <source>
        <dbReference type="ARBA" id="ARBA00009765"/>
    </source>
</evidence>
<name>A0A2G9YCR7_9BACT</name>
<dbReference type="GO" id="GO:0015087">
    <property type="term" value="F:cobalt ion transmembrane transporter activity"/>
    <property type="evidence" value="ECO:0007669"/>
    <property type="project" value="TreeGrafter"/>
</dbReference>
<accession>A0A2G9YCR7</accession>
<dbReference type="Proteomes" id="UP000231480">
    <property type="component" value="Unassembled WGS sequence"/>
</dbReference>
<keyword evidence="5 8" id="KW-0812">Transmembrane</keyword>
<gene>
    <name evidence="9" type="ORF">COX44_02175</name>
</gene>
<keyword evidence="3" id="KW-0813">Transport</keyword>
<evidence type="ECO:0000256" key="7">
    <source>
        <dbReference type="ARBA" id="ARBA00023136"/>
    </source>
</evidence>
<dbReference type="Pfam" id="PF01544">
    <property type="entry name" value="CorA"/>
    <property type="match status" value="1"/>
</dbReference>
<keyword evidence="7 8" id="KW-0472">Membrane</keyword>
<keyword evidence="6 8" id="KW-1133">Transmembrane helix</keyword>
<evidence type="ECO:0008006" key="11">
    <source>
        <dbReference type="Google" id="ProtNLM"/>
    </source>
</evidence>
<dbReference type="EMBL" id="PCRH01000047">
    <property type="protein sequence ID" value="PIP17028.1"/>
    <property type="molecule type" value="Genomic_DNA"/>
</dbReference>
<dbReference type="SUPFAM" id="SSF144083">
    <property type="entry name" value="Magnesium transport protein CorA, transmembrane region"/>
    <property type="match status" value="1"/>
</dbReference>
<feature type="transmembrane region" description="Helical" evidence="8">
    <location>
        <begin position="247"/>
        <end position="268"/>
    </location>
</feature>
<dbReference type="GO" id="GO:0000287">
    <property type="term" value="F:magnesium ion binding"/>
    <property type="evidence" value="ECO:0007669"/>
    <property type="project" value="TreeGrafter"/>
</dbReference>
<dbReference type="Gene3D" id="1.20.58.340">
    <property type="entry name" value="Magnesium transport protein CorA, transmembrane region"/>
    <property type="match status" value="2"/>
</dbReference>